<feature type="domain" description="Cysteine-rich small" evidence="1">
    <location>
        <begin position="6"/>
        <end position="73"/>
    </location>
</feature>
<dbReference type="AlphaFoldDB" id="A0A2J0LJW8"/>
<reference evidence="2 3" key="1">
    <citation type="submission" date="2017-09" db="EMBL/GenBank/DDBJ databases">
        <title>Depth-based differentiation of microbial function through sediment-hosted aquifers and enrichment of novel symbionts in the deep terrestrial subsurface.</title>
        <authorList>
            <person name="Probst A.J."/>
            <person name="Ladd B."/>
            <person name="Jarett J.K."/>
            <person name="Geller-Mcgrath D.E."/>
            <person name="Sieber C.M."/>
            <person name="Emerson J.B."/>
            <person name="Anantharaman K."/>
            <person name="Thomas B.C."/>
            <person name="Malmstrom R."/>
            <person name="Stieglmeier M."/>
            <person name="Klingl A."/>
            <person name="Woyke T."/>
            <person name="Ryan C.M."/>
            <person name="Banfield J.F."/>
        </authorList>
    </citation>
    <scope>NUCLEOTIDE SEQUENCE [LARGE SCALE GENOMIC DNA]</scope>
    <source>
        <strain evidence="2">CG12_big_fil_rev_8_21_14_0_65_43_15</strain>
    </source>
</reference>
<organism evidence="2 3">
    <name type="scientific">Candidatus Taenaricola geysiri</name>
    <dbReference type="NCBI Taxonomy" id="1974752"/>
    <lineage>
        <taxon>Bacteria</taxon>
        <taxon>Pseudomonadati</taxon>
        <taxon>Candidatus Omnitrophota</taxon>
        <taxon>Candidatus Taenaricola</taxon>
    </lineage>
</organism>
<dbReference type="Proteomes" id="UP000231267">
    <property type="component" value="Unassembled WGS sequence"/>
</dbReference>
<sequence>MAAKRINKYCKFYPCHKKLEDCTFCWCPFYPCLKKKRGYYVHSKKTGKKIWACDKCGWIHKKSTVDKIFKSIRVRSDF</sequence>
<comment type="caution">
    <text evidence="2">The sequence shown here is derived from an EMBL/GenBank/DDBJ whole genome shotgun (WGS) entry which is preliminary data.</text>
</comment>
<evidence type="ECO:0000259" key="1">
    <source>
        <dbReference type="Pfam" id="PF04071"/>
    </source>
</evidence>
<name>A0A2J0LJW8_9BACT</name>
<dbReference type="InterPro" id="IPR007212">
    <property type="entry name" value="Zf-like"/>
</dbReference>
<evidence type="ECO:0000313" key="2">
    <source>
        <dbReference type="EMBL" id="PIW65893.1"/>
    </source>
</evidence>
<proteinExistence type="predicted"/>
<dbReference type="EMBL" id="PFGP01000136">
    <property type="protein sequence ID" value="PIW65893.1"/>
    <property type="molecule type" value="Genomic_DNA"/>
</dbReference>
<dbReference type="Pfam" id="PF04071">
    <property type="entry name" value="zf-like"/>
    <property type="match status" value="1"/>
</dbReference>
<accession>A0A2J0LJW8</accession>
<gene>
    <name evidence="2" type="ORF">COW11_06175</name>
</gene>
<protein>
    <recommendedName>
        <fullName evidence="1">Cysteine-rich small domain-containing protein</fullName>
    </recommendedName>
</protein>
<evidence type="ECO:0000313" key="3">
    <source>
        <dbReference type="Proteomes" id="UP000231267"/>
    </source>
</evidence>